<dbReference type="GO" id="GO:0016784">
    <property type="term" value="F:3-mercaptopyruvate sulfurtransferase activity"/>
    <property type="evidence" value="ECO:0007669"/>
    <property type="project" value="UniProtKB-EC"/>
</dbReference>
<dbReference type="EMBL" id="JACIJK010000003">
    <property type="protein sequence ID" value="MBB5714248.1"/>
    <property type="molecule type" value="Genomic_DNA"/>
</dbReference>
<evidence type="ECO:0000259" key="7">
    <source>
        <dbReference type="PROSITE" id="PS50206"/>
    </source>
</evidence>
<dbReference type="CDD" id="cd01449">
    <property type="entry name" value="TST_Repeat_2"/>
    <property type="match status" value="1"/>
</dbReference>
<comment type="caution">
    <text evidence="8">The sequence shown here is derived from an EMBL/GenBank/DDBJ whole genome shotgun (WGS) entry which is preliminary data.</text>
</comment>
<dbReference type="AlphaFoldDB" id="A0A7W9EV90"/>
<dbReference type="InterPro" id="IPR036873">
    <property type="entry name" value="Rhodanese-like_dom_sf"/>
</dbReference>
<evidence type="ECO:0000256" key="1">
    <source>
        <dbReference type="ARBA" id="ARBA00004496"/>
    </source>
</evidence>
<dbReference type="SUPFAM" id="SSF52821">
    <property type="entry name" value="Rhodanese/Cell cycle control phosphatase"/>
    <property type="match status" value="2"/>
</dbReference>
<keyword evidence="2" id="KW-0963">Cytoplasm</keyword>
<name>A0A7W9EV90_9SPHN</name>
<dbReference type="PANTHER" id="PTHR11364:SF27">
    <property type="entry name" value="SULFURTRANSFERASE"/>
    <property type="match status" value="1"/>
</dbReference>
<evidence type="ECO:0000256" key="5">
    <source>
        <dbReference type="ARBA" id="ARBA00051793"/>
    </source>
</evidence>
<protein>
    <recommendedName>
        <fullName evidence="6">Sulfurtransferase</fullName>
    </recommendedName>
</protein>
<dbReference type="PROSITE" id="PS50206">
    <property type="entry name" value="RHODANESE_3"/>
    <property type="match status" value="2"/>
</dbReference>
<sequence length="283" mass="30079">MDTLVSTEWLAAHMGASDIRILDATYHPNFPGEPPRDAAAECAAAHIAGAQFLDLASLRDTASNLPMMLPSADAFAARLGGLGVGDDTHIVIYDQAPHRTGSRAWWMCRVFGVTRVSILDGGLAKWQREGRPVRSGTEAKPEPTHLTVRFDPSVLRSLGQMRNLVTTGAEQIVDARSASRFSGVEADPRPDTAAGHIPGSVNLPYPQLFRPDGTFKTADELRAAFSQAGVRPDRPLALTCGSGITASTLAVAAHLIGQPAAVYDGSWSEWGSRPDTPKATTSA</sequence>
<evidence type="ECO:0000256" key="2">
    <source>
        <dbReference type="ARBA" id="ARBA00022490"/>
    </source>
</evidence>
<dbReference type="RefSeq" id="WP_184055408.1">
    <property type="nucleotide sequence ID" value="NZ_JACIJK010000003.1"/>
</dbReference>
<dbReference type="GO" id="GO:0004792">
    <property type="term" value="F:thiosulfate-cyanide sulfurtransferase activity"/>
    <property type="evidence" value="ECO:0007669"/>
    <property type="project" value="InterPro"/>
</dbReference>
<dbReference type="InterPro" id="IPR045078">
    <property type="entry name" value="TST/MPST-like"/>
</dbReference>
<keyword evidence="3 6" id="KW-0808">Transferase</keyword>
<comment type="catalytic activity">
    <reaction evidence="5">
        <text>2-oxo-3-sulfanylpropanoate + [thioredoxin]-dithiol = [thioredoxin]-disulfide + hydrogen sulfide + pyruvate + H(+)</text>
        <dbReference type="Rhea" id="RHEA:21740"/>
        <dbReference type="Rhea" id="RHEA-COMP:10698"/>
        <dbReference type="Rhea" id="RHEA-COMP:10700"/>
        <dbReference type="ChEBI" id="CHEBI:15361"/>
        <dbReference type="ChEBI" id="CHEBI:15378"/>
        <dbReference type="ChEBI" id="CHEBI:29919"/>
        <dbReference type="ChEBI" id="CHEBI:29950"/>
        <dbReference type="ChEBI" id="CHEBI:50058"/>
        <dbReference type="ChEBI" id="CHEBI:57678"/>
        <dbReference type="EC" id="2.8.1.2"/>
    </reaction>
    <physiologicalReaction direction="left-to-right" evidence="5">
        <dbReference type="Rhea" id="RHEA:21741"/>
    </physiologicalReaction>
</comment>
<evidence type="ECO:0000256" key="6">
    <source>
        <dbReference type="RuleBase" id="RU000507"/>
    </source>
</evidence>
<dbReference type="FunFam" id="3.40.250.10:FF:000015">
    <property type="entry name" value="Sulfurtransferase"/>
    <property type="match status" value="1"/>
</dbReference>
<feature type="domain" description="Rhodanese" evidence="7">
    <location>
        <begin position="15"/>
        <end position="135"/>
    </location>
</feature>
<keyword evidence="4" id="KW-0677">Repeat</keyword>
<evidence type="ECO:0000256" key="3">
    <source>
        <dbReference type="ARBA" id="ARBA00022679"/>
    </source>
</evidence>
<reference evidence="8 9" key="1">
    <citation type="submission" date="2020-08" db="EMBL/GenBank/DDBJ databases">
        <title>Genomic Encyclopedia of Type Strains, Phase IV (KMG-IV): sequencing the most valuable type-strain genomes for metagenomic binning, comparative biology and taxonomic classification.</title>
        <authorList>
            <person name="Goeker M."/>
        </authorList>
    </citation>
    <scope>NUCLEOTIDE SEQUENCE [LARGE SCALE GENOMIC DNA]</scope>
    <source>
        <strain evidence="8 9">DSM 100044</strain>
    </source>
</reference>
<dbReference type="InterPro" id="IPR001307">
    <property type="entry name" value="Thiosulphate_STrfase_CS"/>
</dbReference>
<dbReference type="Pfam" id="PF00581">
    <property type="entry name" value="Rhodanese"/>
    <property type="match status" value="2"/>
</dbReference>
<proteinExistence type="predicted"/>
<feature type="domain" description="Rhodanese" evidence="7">
    <location>
        <begin position="166"/>
        <end position="279"/>
    </location>
</feature>
<keyword evidence="8" id="KW-0670">Pyruvate</keyword>
<dbReference type="FunFam" id="3.40.250.10:FF:000001">
    <property type="entry name" value="Sulfurtransferase"/>
    <property type="match status" value="1"/>
</dbReference>
<dbReference type="InterPro" id="IPR001763">
    <property type="entry name" value="Rhodanese-like_dom"/>
</dbReference>
<dbReference type="CDD" id="cd01448">
    <property type="entry name" value="TST_Repeat_1"/>
    <property type="match status" value="1"/>
</dbReference>
<dbReference type="SMART" id="SM00450">
    <property type="entry name" value="RHOD"/>
    <property type="match status" value="2"/>
</dbReference>
<comment type="subcellular location">
    <subcellularLocation>
        <location evidence="1">Cytoplasm</location>
    </subcellularLocation>
</comment>
<dbReference type="NCBIfam" id="NF008557">
    <property type="entry name" value="PRK11493.1"/>
    <property type="match status" value="1"/>
</dbReference>
<evidence type="ECO:0000313" key="9">
    <source>
        <dbReference type="Proteomes" id="UP000546200"/>
    </source>
</evidence>
<dbReference type="GO" id="GO:0005737">
    <property type="term" value="C:cytoplasm"/>
    <property type="evidence" value="ECO:0007669"/>
    <property type="project" value="UniProtKB-SubCell"/>
</dbReference>
<accession>A0A7W9EV90</accession>
<evidence type="ECO:0000256" key="4">
    <source>
        <dbReference type="ARBA" id="ARBA00022737"/>
    </source>
</evidence>
<keyword evidence="9" id="KW-1185">Reference proteome</keyword>
<gene>
    <name evidence="8" type="ORF">FHS94_001079</name>
</gene>
<dbReference type="PANTHER" id="PTHR11364">
    <property type="entry name" value="THIOSULFATE SULFERTANSFERASE"/>
    <property type="match status" value="1"/>
</dbReference>
<dbReference type="Proteomes" id="UP000546200">
    <property type="component" value="Unassembled WGS sequence"/>
</dbReference>
<evidence type="ECO:0000313" key="8">
    <source>
        <dbReference type="EMBL" id="MBB5714248.1"/>
    </source>
</evidence>
<dbReference type="Gene3D" id="3.40.250.10">
    <property type="entry name" value="Rhodanese-like domain"/>
    <property type="match status" value="2"/>
</dbReference>
<dbReference type="PROSITE" id="PS00683">
    <property type="entry name" value="RHODANESE_2"/>
    <property type="match status" value="1"/>
</dbReference>
<organism evidence="8 9">
    <name type="scientific">Sphingomonas aerophila</name>
    <dbReference type="NCBI Taxonomy" id="1344948"/>
    <lineage>
        <taxon>Bacteria</taxon>
        <taxon>Pseudomonadati</taxon>
        <taxon>Pseudomonadota</taxon>
        <taxon>Alphaproteobacteria</taxon>
        <taxon>Sphingomonadales</taxon>
        <taxon>Sphingomonadaceae</taxon>
        <taxon>Sphingomonas</taxon>
    </lineage>
</organism>